<gene>
    <name evidence="1" type="ORF">CRU90_05210</name>
</gene>
<organism evidence="1 2">
    <name type="scientific">Arcobacter cloacae</name>
    <dbReference type="NCBI Taxonomy" id="1054034"/>
    <lineage>
        <taxon>Bacteria</taxon>
        <taxon>Pseudomonadati</taxon>
        <taxon>Campylobacterota</taxon>
        <taxon>Epsilonproteobacteria</taxon>
        <taxon>Campylobacterales</taxon>
        <taxon>Arcobacteraceae</taxon>
        <taxon>Arcobacter</taxon>
    </lineage>
</organism>
<comment type="caution">
    <text evidence="1">The sequence shown here is derived from an EMBL/GenBank/DDBJ whole genome shotgun (WGS) entry which is preliminary data.</text>
</comment>
<evidence type="ECO:0000313" key="2">
    <source>
        <dbReference type="Proteomes" id="UP000290870"/>
    </source>
</evidence>
<protein>
    <submittedName>
        <fullName evidence="1">Uncharacterized protein</fullName>
    </submittedName>
</protein>
<proteinExistence type="predicted"/>
<name>A0A4Q0ZM64_9BACT</name>
<accession>A0A4Q0ZM64</accession>
<sequence length="216" mass="25323">MYISEELLKKEYDNPKIKLKDMLENVLTEKYNDYLDRKLNITKMLETIGILNTFCKNNNFELIKISHTDPNKASHCYNMLQNYQSEFLVENTDLYTNYFPSFKYEFKPEKLEEIKSLVKSIKQDIISNHSEAENKEIIIELIDEMENDLKLKTNSLNNIKGKLILLHAQVTVLGVDTDELKSKIKSVYKMLFEADTFINTVISLKNHISDFFLSNS</sequence>
<evidence type="ECO:0000313" key="1">
    <source>
        <dbReference type="EMBL" id="RXJ84756.1"/>
    </source>
</evidence>
<dbReference type="AlphaFoldDB" id="A0A4Q0ZM64"/>
<reference evidence="1 2" key="1">
    <citation type="submission" date="2017-10" db="EMBL/GenBank/DDBJ databases">
        <title>Genomics of the genus Arcobacter.</title>
        <authorList>
            <person name="Perez-Cataluna A."/>
            <person name="Figueras M.J."/>
        </authorList>
    </citation>
    <scope>NUCLEOTIDE SEQUENCE [LARGE SCALE GENOMIC DNA]</scope>
    <source>
        <strain evidence="1 2">F26</strain>
    </source>
</reference>
<dbReference type="EMBL" id="PDJZ01000004">
    <property type="protein sequence ID" value="RXJ84756.1"/>
    <property type="molecule type" value="Genomic_DNA"/>
</dbReference>
<dbReference type="RefSeq" id="WP_128986218.1">
    <property type="nucleotide sequence ID" value="NZ_PDJZ01000004.1"/>
</dbReference>
<dbReference type="Proteomes" id="UP000290870">
    <property type="component" value="Unassembled WGS sequence"/>
</dbReference>